<protein>
    <submittedName>
        <fullName evidence="1">Uncharacterized protein</fullName>
    </submittedName>
</protein>
<reference evidence="1" key="2">
    <citation type="submission" date="2020-07" db="EMBL/GenBank/DDBJ databases">
        <authorList>
            <person name="Vera ALvarez R."/>
            <person name="Arias-Moreno D.M."/>
            <person name="Jimenez-Jacinto V."/>
            <person name="Jimenez-Bremont J.F."/>
            <person name="Swaminathan K."/>
            <person name="Moose S.P."/>
            <person name="Guerrero-Gonzalez M.L."/>
            <person name="Marino-Ramirez L."/>
            <person name="Landsman D."/>
            <person name="Rodriguez-Kessler M."/>
            <person name="Delgado-Sanchez P."/>
        </authorList>
    </citation>
    <scope>NUCLEOTIDE SEQUENCE</scope>
    <source>
        <tissue evidence="1">Cladode</tissue>
    </source>
</reference>
<sequence length="99" mass="10427">MLPPMDMDMICTPSSIAFSIAANMSVARQPPCQHTLYAAILAPGAIPRAVPDAYPRRLAPVTAEPAAVLAVWVPWPISSLGDLVSTDSSIVPKVASYPL</sequence>
<dbReference type="AlphaFoldDB" id="A0A7C9EQ57"/>
<dbReference type="EMBL" id="GISG01261826">
    <property type="protein sequence ID" value="MBA4674182.1"/>
    <property type="molecule type" value="Transcribed_RNA"/>
</dbReference>
<evidence type="ECO:0000313" key="1">
    <source>
        <dbReference type="EMBL" id="MBA4674182.1"/>
    </source>
</evidence>
<dbReference type="EMBL" id="GISG01261825">
    <property type="protein sequence ID" value="MBA4674181.1"/>
    <property type="molecule type" value="Transcribed_RNA"/>
</dbReference>
<organism evidence="1">
    <name type="scientific">Opuntia streptacantha</name>
    <name type="common">Prickly pear cactus</name>
    <name type="synonym">Opuntia cardona</name>
    <dbReference type="NCBI Taxonomy" id="393608"/>
    <lineage>
        <taxon>Eukaryota</taxon>
        <taxon>Viridiplantae</taxon>
        <taxon>Streptophyta</taxon>
        <taxon>Embryophyta</taxon>
        <taxon>Tracheophyta</taxon>
        <taxon>Spermatophyta</taxon>
        <taxon>Magnoliopsida</taxon>
        <taxon>eudicotyledons</taxon>
        <taxon>Gunneridae</taxon>
        <taxon>Pentapetalae</taxon>
        <taxon>Caryophyllales</taxon>
        <taxon>Cactineae</taxon>
        <taxon>Cactaceae</taxon>
        <taxon>Opuntioideae</taxon>
        <taxon>Opuntia</taxon>
    </lineage>
</organism>
<reference evidence="1" key="1">
    <citation type="journal article" date="2013" name="J. Plant Res.">
        <title>Effect of fungi and light on seed germination of three Opuntia species from semiarid lands of central Mexico.</title>
        <authorList>
            <person name="Delgado-Sanchez P."/>
            <person name="Jimenez-Bremont J.F."/>
            <person name="Guerrero-Gonzalez Mde L."/>
            <person name="Flores J."/>
        </authorList>
    </citation>
    <scope>NUCLEOTIDE SEQUENCE</scope>
    <source>
        <tissue evidence="1">Cladode</tissue>
    </source>
</reference>
<name>A0A7C9EQ57_OPUST</name>
<proteinExistence type="predicted"/>
<accession>A0A7C9EQ57</accession>
<dbReference type="EMBL" id="GISG01261828">
    <property type="protein sequence ID" value="MBA4674184.1"/>
    <property type="molecule type" value="Transcribed_RNA"/>
</dbReference>